<comment type="function">
    <text evidence="4">Involved in cytoskeletal rearrangements required for phagocytosis of apoptotic cells and cell motility. Acts in association with DOCK1 and CRK. Was initially proposed to be required in complex with DOCK1 to activate Rac Rho small GTPases. May enhance the guanine nucleotide exchange factor (GEF) activity of DOCK1.</text>
</comment>
<feature type="non-terminal residue" evidence="7">
    <location>
        <position position="715"/>
    </location>
</feature>
<dbReference type="InterPro" id="IPR006816">
    <property type="entry name" value="ELMO_dom"/>
</dbReference>
<proteinExistence type="predicted"/>
<dbReference type="PROSITE" id="PS51335">
    <property type="entry name" value="ELMO"/>
    <property type="match status" value="1"/>
</dbReference>
<evidence type="ECO:0000259" key="6">
    <source>
        <dbReference type="PROSITE" id="PS51335"/>
    </source>
</evidence>
<evidence type="ECO:0000256" key="5">
    <source>
        <dbReference type="SAM" id="MobiDB-lite"/>
    </source>
</evidence>
<evidence type="ECO:0000256" key="2">
    <source>
        <dbReference type="ARBA" id="ARBA00022907"/>
    </source>
</evidence>
<sequence length="715" mass="80500">MLATQVELVYESREVQCLVDLSLPVDEIVRAICLEQLGLREEPGRYALRLASTLELITDDNIRRKVTYGERIRLVVSPQAEARDMAKSLQSNTVGDLKKQIFTLKEAIKEPEFAEAFCQMGGLHVIMDTVRAASGNSLAYALSSLANLMEHDFGWDLITDDFIHFLAMLIVHQTLVNVCRPATAVLIKLVCADASSSGHIQCYGYAKLHQAMSAEPAFLPALVGRLGSTDYVLAQLSLALINSVSMHVTPEYAGWYQMELDRLGVRKAVMRLMQLNPGEEMGKHLLDFQQIILRLQHRLKHTQVGPTTPGAKELLDGVWRAARVTDSDRQVAEETSSWTGDVQWRLIGFETENPWKEMQRVGLLGLIHMRHYVQSDVDHFAKLIIEQLNRSAARRCPYARASMEITELLSDQWNIGSGYAPATTFQPLQLVLEDVHTTTLLAFFRAWNHMEAAVEDFDKVSALLRSHVRYTLHEEGCTSLFEFERAMLETPYEVMRSRQLKDLEQEDDLLTKLAVRNLRERLYRESYEFVKQQRIDCLVRGAWFPAPATVHAAATAVAGGNIDPGVQGSHKARRMAYRFYRLSPNKKYLHYGEFTEMTAEPPNLDDLPERGEQTVSTQQPQGVAPKPGGGRGPPAFNFSLMTGNDLSLVDFAAPDATRFAEWTDGFNMLLDRNIANRDTADLIMSLTEVVTRVHLLDVAAEKLEIPGWCDLPTQP</sequence>
<feature type="domain" description="ELMO" evidence="6">
    <location>
        <begin position="310"/>
        <end position="472"/>
    </location>
</feature>
<dbReference type="STRING" id="78915.A0A4P9XIX8"/>
<reference evidence="8" key="1">
    <citation type="journal article" date="2018" name="Nat. Microbiol.">
        <title>Leveraging single-cell genomics to expand the fungal tree of life.</title>
        <authorList>
            <person name="Ahrendt S.R."/>
            <person name="Quandt C.A."/>
            <person name="Ciobanu D."/>
            <person name="Clum A."/>
            <person name="Salamov A."/>
            <person name="Andreopoulos B."/>
            <person name="Cheng J.F."/>
            <person name="Woyke T."/>
            <person name="Pelin A."/>
            <person name="Henrissat B."/>
            <person name="Reynolds N.K."/>
            <person name="Benny G.L."/>
            <person name="Smith M.E."/>
            <person name="James T.Y."/>
            <person name="Grigoriev I.V."/>
        </authorList>
    </citation>
    <scope>NUCLEOTIDE SEQUENCE [LARGE SCALE GENOMIC DNA]</scope>
    <source>
        <strain evidence="8">RSA 1356</strain>
    </source>
</reference>
<dbReference type="EMBL" id="KZ993059">
    <property type="protein sequence ID" value="RKP05684.1"/>
    <property type="molecule type" value="Genomic_DNA"/>
</dbReference>
<evidence type="ECO:0000256" key="4">
    <source>
        <dbReference type="ARBA" id="ARBA00024863"/>
    </source>
</evidence>
<dbReference type="GO" id="GO:0017124">
    <property type="term" value="F:SH3 domain binding"/>
    <property type="evidence" value="ECO:0007669"/>
    <property type="project" value="UniProtKB-KW"/>
</dbReference>
<keyword evidence="3" id="KW-0729">SH3-binding</keyword>
<gene>
    <name evidence="7" type="ORF">THASP1DRAFT_19498</name>
</gene>
<evidence type="ECO:0000256" key="3">
    <source>
        <dbReference type="ARBA" id="ARBA00023036"/>
    </source>
</evidence>
<evidence type="ECO:0000313" key="8">
    <source>
        <dbReference type="Proteomes" id="UP000271241"/>
    </source>
</evidence>
<feature type="region of interest" description="Disordered" evidence="5">
    <location>
        <begin position="599"/>
        <end position="636"/>
    </location>
</feature>
<dbReference type="OrthoDB" id="28413at2759"/>
<dbReference type="InterPro" id="IPR016024">
    <property type="entry name" value="ARM-type_fold"/>
</dbReference>
<name>A0A4P9XIX8_9FUNG</name>
<dbReference type="AlphaFoldDB" id="A0A4P9XIX8"/>
<keyword evidence="2" id="KW-0581">Phagocytosis</keyword>
<dbReference type="PANTHER" id="PTHR12771:SF56">
    <property type="entry name" value="CED-12"/>
    <property type="match status" value="1"/>
</dbReference>
<dbReference type="GO" id="GO:0007015">
    <property type="term" value="P:actin filament organization"/>
    <property type="evidence" value="ECO:0007669"/>
    <property type="project" value="TreeGrafter"/>
</dbReference>
<organism evidence="7 8">
    <name type="scientific">Thamnocephalis sphaerospora</name>
    <dbReference type="NCBI Taxonomy" id="78915"/>
    <lineage>
        <taxon>Eukaryota</taxon>
        <taxon>Fungi</taxon>
        <taxon>Fungi incertae sedis</taxon>
        <taxon>Zoopagomycota</taxon>
        <taxon>Zoopagomycotina</taxon>
        <taxon>Zoopagomycetes</taxon>
        <taxon>Zoopagales</taxon>
        <taxon>Sigmoideomycetaceae</taxon>
        <taxon>Thamnocephalis</taxon>
    </lineage>
</organism>
<accession>A0A4P9XIX8</accession>
<dbReference type="GO" id="GO:0006915">
    <property type="term" value="P:apoptotic process"/>
    <property type="evidence" value="ECO:0007669"/>
    <property type="project" value="UniProtKB-KW"/>
</dbReference>
<evidence type="ECO:0000256" key="1">
    <source>
        <dbReference type="ARBA" id="ARBA00022703"/>
    </source>
</evidence>
<dbReference type="InterPro" id="IPR011989">
    <property type="entry name" value="ARM-like"/>
</dbReference>
<dbReference type="Gene3D" id="1.25.10.10">
    <property type="entry name" value="Leucine-rich Repeat Variant"/>
    <property type="match status" value="1"/>
</dbReference>
<dbReference type="Pfam" id="PF04727">
    <property type="entry name" value="ELMO_CED12"/>
    <property type="match status" value="1"/>
</dbReference>
<dbReference type="Proteomes" id="UP000271241">
    <property type="component" value="Unassembled WGS sequence"/>
</dbReference>
<dbReference type="GO" id="GO:0048870">
    <property type="term" value="P:cell motility"/>
    <property type="evidence" value="ECO:0007669"/>
    <property type="project" value="TreeGrafter"/>
</dbReference>
<dbReference type="Pfam" id="PF11841">
    <property type="entry name" value="ELMO_ARM"/>
    <property type="match status" value="1"/>
</dbReference>
<evidence type="ECO:0000313" key="7">
    <source>
        <dbReference type="EMBL" id="RKP05684.1"/>
    </source>
</evidence>
<keyword evidence="8" id="KW-1185">Reference proteome</keyword>
<keyword evidence="1" id="KW-0053">Apoptosis</keyword>
<dbReference type="InterPro" id="IPR001849">
    <property type="entry name" value="PH_domain"/>
</dbReference>
<dbReference type="InterPro" id="IPR024574">
    <property type="entry name" value="ELMO_ARM"/>
</dbReference>
<dbReference type="InterPro" id="IPR050868">
    <property type="entry name" value="ELMO_domain-containing"/>
</dbReference>
<dbReference type="Pfam" id="PF16457">
    <property type="entry name" value="PH_12"/>
    <property type="match status" value="1"/>
</dbReference>
<dbReference type="InterPro" id="IPR011993">
    <property type="entry name" value="PH-like_dom_sf"/>
</dbReference>
<protein>
    <submittedName>
        <fullName evidence="7">ELMO/CED-12 family-domain-containing protein</fullName>
    </submittedName>
</protein>
<dbReference type="SUPFAM" id="SSF48371">
    <property type="entry name" value="ARM repeat"/>
    <property type="match status" value="1"/>
</dbReference>
<dbReference type="PANTHER" id="PTHR12771">
    <property type="entry name" value="ENGULFMENT AND CELL MOTILITY"/>
    <property type="match status" value="1"/>
</dbReference>
<dbReference type="Gene3D" id="2.30.29.30">
    <property type="entry name" value="Pleckstrin-homology domain (PH domain)/Phosphotyrosine-binding domain (PTB)"/>
    <property type="match status" value="1"/>
</dbReference>
<dbReference type="GO" id="GO:0005886">
    <property type="term" value="C:plasma membrane"/>
    <property type="evidence" value="ECO:0007669"/>
    <property type="project" value="TreeGrafter"/>
</dbReference>